<gene>
    <name evidence="1" type="ORF">A2Y85_01365</name>
</gene>
<dbReference type="AlphaFoldDB" id="A0A1F4U6F0"/>
<accession>A0A1F4U6F0</accession>
<dbReference type="NCBIfam" id="TIGR04183">
    <property type="entry name" value="Por_Secre_tail"/>
    <property type="match status" value="1"/>
</dbReference>
<dbReference type="Proteomes" id="UP000177025">
    <property type="component" value="Unassembled WGS sequence"/>
</dbReference>
<sequence length="536" mass="59133">MNKFARSLIIVFCYLLLTSNLILPAFLSAQIPEWVYQYVHPSSSDEWSSAIVVDSLGNTYTTGVLSSDDTTGGHISGISVIKLNTSGQQKWIYFNDTLARHAYGNDIAFKFNKVYVTGYAQFLNNNKDLIVLCLDTSGVTDWIHRDTVAGEANAVIAVSPNTVYIAGFTYGSSLDIIAKKLDSLGNEVWRYVYDGPAGNYDEANCLAIDKNENIHIGGYSTGISTAEDFTVIKLDSAGNEQWVYRYDGPANYRDELKALTLDPLGNIYMTGWSWGIVGEWDFCVVKIDSSGQEQWVYRYDAPSNMWDLVYDLAVDDSGNAYVCGCSDDVDTTSLFTVIKVDSHGNEQWCYFDAGPNDNGGIAICVVLDGFGGVYAGGFLRNTSYRAQIAVAKLNLFGDTLWTYIYPHVPPSPSGADVTHDIVADIDGNIYVAGRINVSTWNDDIVVMKFASLQGVLEEVKIEKIANNKSASSIFRGGVDIFLDESAQVVIYDVVGRPILQQSLPSKQRINIKLQPGVYFMRVGERGNKVMQKIIIL</sequence>
<dbReference type="PANTHER" id="PTHR42754:SF1">
    <property type="entry name" value="LIPOPROTEIN"/>
    <property type="match status" value="1"/>
</dbReference>
<proteinExistence type="predicted"/>
<organism evidence="1 2">
    <name type="scientific">candidate division WOR-3 bacterium RBG_13_43_14</name>
    <dbReference type="NCBI Taxonomy" id="1802590"/>
    <lineage>
        <taxon>Bacteria</taxon>
        <taxon>Bacteria division WOR-3</taxon>
    </lineage>
</organism>
<evidence type="ECO:0008006" key="3">
    <source>
        <dbReference type="Google" id="ProtNLM"/>
    </source>
</evidence>
<dbReference type="InterPro" id="IPR010620">
    <property type="entry name" value="SBBP_repeat"/>
</dbReference>
<protein>
    <recommendedName>
        <fullName evidence="3">Secretion system C-terminal sorting domain-containing protein</fullName>
    </recommendedName>
</protein>
<dbReference type="EMBL" id="MEUM01000124">
    <property type="protein sequence ID" value="OGC40524.1"/>
    <property type="molecule type" value="Genomic_DNA"/>
</dbReference>
<dbReference type="Pfam" id="PF06739">
    <property type="entry name" value="SBBP"/>
    <property type="match status" value="2"/>
</dbReference>
<reference evidence="1 2" key="1">
    <citation type="journal article" date="2016" name="Nat. Commun.">
        <title>Thousands of microbial genomes shed light on interconnected biogeochemical processes in an aquifer system.</title>
        <authorList>
            <person name="Anantharaman K."/>
            <person name="Brown C.T."/>
            <person name="Hug L.A."/>
            <person name="Sharon I."/>
            <person name="Castelle C.J."/>
            <person name="Probst A.J."/>
            <person name="Thomas B.C."/>
            <person name="Singh A."/>
            <person name="Wilkins M.J."/>
            <person name="Karaoz U."/>
            <person name="Brodie E.L."/>
            <person name="Williams K.H."/>
            <person name="Hubbard S.S."/>
            <person name="Banfield J.F."/>
        </authorList>
    </citation>
    <scope>NUCLEOTIDE SEQUENCE [LARGE SCALE GENOMIC DNA]</scope>
</reference>
<evidence type="ECO:0000313" key="2">
    <source>
        <dbReference type="Proteomes" id="UP000177025"/>
    </source>
</evidence>
<name>A0A1F4U6F0_UNCW3</name>
<dbReference type="SUPFAM" id="SSF101898">
    <property type="entry name" value="NHL repeat"/>
    <property type="match status" value="1"/>
</dbReference>
<dbReference type="PANTHER" id="PTHR42754">
    <property type="entry name" value="ENDOGLUCANASE"/>
    <property type="match status" value="1"/>
</dbReference>
<dbReference type="InterPro" id="IPR026444">
    <property type="entry name" value="Secre_tail"/>
</dbReference>
<evidence type="ECO:0000313" key="1">
    <source>
        <dbReference type="EMBL" id="OGC40524.1"/>
    </source>
</evidence>
<comment type="caution">
    <text evidence="1">The sequence shown here is derived from an EMBL/GenBank/DDBJ whole genome shotgun (WGS) entry which is preliminary data.</text>
</comment>